<dbReference type="EnsemblPlants" id="AVESA.00010b.r2.4CG1273810.1">
    <property type="protein sequence ID" value="AVESA.00010b.r2.4CG1273810.1.CDS"/>
    <property type="gene ID" value="AVESA.00010b.r2.4CG1273810"/>
</dbReference>
<dbReference type="Proteomes" id="UP001732700">
    <property type="component" value="Chromosome 4C"/>
</dbReference>
<evidence type="ECO:0000313" key="1">
    <source>
        <dbReference type="EnsemblPlants" id="AVESA.00010b.r2.4CG1273810.1.CDS"/>
    </source>
</evidence>
<evidence type="ECO:0000313" key="2">
    <source>
        <dbReference type="Proteomes" id="UP001732700"/>
    </source>
</evidence>
<organism evidence="1 2">
    <name type="scientific">Avena sativa</name>
    <name type="common">Oat</name>
    <dbReference type="NCBI Taxonomy" id="4498"/>
    <lineage>
        <taxon>Eukaryota</taxon>
        <taxon>Viridiplantae</taxon>
        <taxon>Streptophyta</taxon>
        <taxon>Embryophyta</taxon>
        <taxon>Tracheophyta</taxon>
        <taxon>Spermatophyta</taxon>
        <taxon>Magnoliopsida</taxon>
        <taxon>Liliopsida</taxon>
        <taxon>Poales</taxon>
        <taxon>Poaceae</taxon>
        <taxon>BOP clade</taxon>
        <taxon>Pooideae</taxon>
        <taxon>Poodae</taxon>
        <taxon>Poeae</taxon>
        <taxon>Poeae Chloroplast Group 1 (Aveneae type)</taxon>
        <taxon>Aveninae</taxon>
        <taxon>Avena</taxon>
    </lineage>
</organism>
<reference evidence="1" key="1">
    <citation type="submission" date="2021-05" db="EMBL/GenBank/DDBJ databases">
        <authorList>
            <person name="Scholz U."/>
            <person name="Mascher M."/>
            <person name="Fiebig A."/>
        </authorList>
    </citation>
    <scope>NUCLEOTIDE SEQUENCE [LARGE SCALE GENOMIC DNA]</scope>
</reference>
<keyword evidence="2" id="KW-1185">Reference proteome</keyword>
<protein>
    <submittedName>
        <fullName evidence="1">Uncharacterized protein</fullName>
    </submittedName>
</protein>
<reference evidence="1" key="2">
    <citation type="submission" date="2025-09" db="UniProtKB">
        <authorList>
            <consortium name="EnsemblPlants"/>
        </authorList>
    </citation>
    <scope>IDENTIFICATION</scope>
</reference>
<name>A0ACD5WVX5_AVESA</name>
<sequence length="325" mass="35694">MFKVTLILRAIALSFIFHALRTRGVQLRPTIQELKENDSVLHDFVHGSTKQNLKSLNSNSIEAITFGHDPTWDKPFFALHATSYGGPDDNYYGLHTTMGVYNHKLTPGQWSGAAIWVYHDGDGAKSSFNSIHVGWHIHPERYGDSHPHFFTQWTRDGHVATGCVNMDCPGFVRASGSVIAPGDAIQQVSDVADGHIPNITLRVLKDQKSGDWWVYYGFHSVPTGVGYFPRSSFTYLADKAKQMAFGGAVVSIMEDPTPPMGSGFLPNDGLGRAAAFTDLRIINQDGSSKPILEDLLKFVTDEKCHSIAPINNGAFLYGGPGNCVR</sequence>
<accession>A0ACD5WVX5</accession>
<proteinExistence type="predicted"/>